<proteinExistence type="predicted"/>
<dbReference type="Proteomes" id="UP001152888">
    <property type="component" value="Unassembled WGS sequence"/>
</dbReference>
<name>A0A9P0KSQ5_ACAOB</name>
<dbReference type="AlphaFoldDB" id="A0A9P0KSQ5"/>
<accession>A0A9P0KSQ5</accession>
<protein>
    <submittedName>
        <fullName evidence="1">Uncharacterized protein</fullName>
    </submittedName>
</protein>
<comment type="caution">
    <text evidence="1">The sequence shown here is derived from an EMBL/GenBank/DDBJ whole genome shotgun (WGS) entry which is preliminary data.</text>
</comment>
<dbReference type="OrthoDB" id="6409763at2759"/>
<evidence type="ECO:0000313" key="2">
    <source>
        <dbReference type="Proteomes" id="UP001152888"/>
    </source>
</evidence>
<gene>
    <name evidence="1" type="ORF">ACAOBT_LOCUS12225</name>
</gene>
<sequence>MERNILSGYIEPAHVSEFQFENQRRTFASYGYALDPSVSETGQTGVEGSTDEGKNPDAIKTASVILRTET</sequence>
<evidence type="ECO:0000313" key="1">
    <source>
        <dbReference type="EMBL" id="CAH1976621.1"/>
    </source>
</evidence>
<dbReference type="EMBL" id="CAKOFQ010006850">
    <property type="protein sequence ID" value="CAH1976621.1"/>
    <property type="molecule type" value="Genomic_DNA"/>
</dbReference>
<organism evidence="1 2">
    <name type="scientific">Acanthoscelides obtectus</name>
    <name type="common">Bean weevil</name>
    <name type="synonym">Bruchus obtectus</name>
    <dbReference type="NCBI Taxonomy" id="200917"/>
    <lineage>
        <taxon>Eukaryota</taxon>
        <taxon>Metazoa</taxon>
        <taxon>Ecdysozoa</taxon>
        <taxon>Arthropoda</taxon>
        <taxon>Hexapoda</taxon>
        <taxon>Insecta</taxon>
        <taxon>Pterygota</taxon>
        <taxon>Neoptera</taxon>
        <taxon>Endopterygota</taxon>
        <taxon>Coleoptera</taxon>
        <taxon>Polyphaga</taxon>
        <taxon>Cucujiformia</taxon>
        <taxon>Chrysomeloidea</taxon>
        <taxon>Chrysomelidae</taxon>
        <taxon>Bruchinae</taxon>
        <taxon>Bruchini</taxon>
        <taxon>Acanthoscelides</taxon>
    </lineage>
</organism>
<reference evidence="1" key="1">
    <citation type="submission" date="2022-03" db="EMBL/GenBank/DDBJ databases">
        <authorList>
            <person name="Sayadi A."/>
        </authorList>
    </citation>
    <scope>NUCLEOTIDE SEQUENCE</scope>
</reference>
<keyword evidence="2" id="KW-1185">Reference proteome</keyword>